<dbReference type="RefSeq" id="WP_038288109.1">
    <property type="nucleotide sequence ID" value="NZ_BAVR01000014.1"/>
</dbReference>
<organism evidence="1 2">
    <name type="scientific">Acetivibrio straminisolvens JCM 21531</name>
    <dbReference type="NCBI Taxonomy" id="1294263"/>
    <lineage>
        <taxon>Bacteria</taxon>
        <taxon>Bacillati</taxon>
        <taxon>Bacillota</taxon>
        <taxon>Clostridia</taxon>
        <taxon>Eubacteriales</taxon>
        <taxon>Oscillospiraceae</taxon>
        <taxon>Acetivibrio</taxon>
    </lineage>
</organism>
<dbReference type="AlphaFoldDB" id="W4V5W9"/>
<name>W4V5W9_9FIRM</name>
<protein>
    <recommendedName>
        <fullName evidence="3">Serine aminopeptidase S33 domain-containing protein</fullName>
    </recommendedName>
</protein>
<evidence type="ECO:0008006" key="3">
    <source>
        <dbReference type="Google" id="ProtNLM"/>
    </source>
</evidence>
<dbReference type="SUPFAM" id="SSF53474">
    <property type="entry name" value="alpha/beta-Hydrolases"/>
    <property type="match status" value="1"/>
</dbReference>
<proteinExistence type="predicted"/>
<accession>W4V5W9</accession>
<dbReference type="ESTHER" id="9firm-w4v5w9">
    <property type="family name" value="6_AlphaBeta_hydrolase"/>
</dbReference>
<comment type="caution">
    <text evidence="1">The sequence shown here is derived from an EMBL/GenBank/DDBJ whole genome shotgun (WGS) entry which is preliminary data.</text>
</comment>
<gene>
    <name evidence="1" type="ORF">JCM21531_1574</name>
</gene>
<dbReference type="InterPro" id="IPR029058">
    <property type="entry name" value="AB_hydrolase_fold"/>
</dbReference>
<dbReference type="Gene3D" id="3.40.50.1820">
    <property type="entry name" value="alpha/beta hydrolase"/>
    <property type="match status" value="1"/>
</dbReference>
<evidence type="ECO:0000313" key="2">
    <source>
        <dbReference type="Proteomes" id="UP000019109"/>
    </source>
</evidence>
<dbReference type="STRING" id="1294263.JCM21531_1574"/>
<reference evidence="1" key="1">
    <citation type="journal article" date="2014" name="Genome Announc.">
        <title>Draft Genome Sequence of Clostridium straminisolvens Strain JCM 21531T, Isolated from a Cellulose-Degrading Bacterial Community.</title>
        <authorList>
            <person name="Yuki M."/>
            <person name="Oshima K."/>
            <person name="Suda W."/>
            <person name="Sakamoto M."/>
            <person name="Kitamura K."/>
            <person name="Iida T."/>
            <person name="Hattori M."/>
            <person name="Ohkuma M."/>
        </authorList>
    </citation>
    <scope>NUCLEOTIDE SEQUENCE [LARGE SCALE GENOMIC DNA]</scope>
    <source>
        <strain evidence="1">JCM 21531</strain>
    </source>
</reference>
<dbReference type="OrthoDB" id="1679217at2"/>
<dbReference type="Proteomes" id="UP000019109">
    <property type="component" value="Unassembled WGS sequence"/>
</dbReference>
<dbReference type="EMBL" id="BAVR01000014">
    <property type="protein sequence ID" value="GAE88149.1"/>
    <property type="molecule type" value="Genomic_DNA"/>
</dbReference>
<sequence length="328" mass="38343">MNEASSKFVDNLAIEKLLNEKLLKVSHKPKNLVFDNDEKIFDNIYKYELDMSKVKFVEGDKNLKRFEIPSFIKTKVYTENDTIYLYYHPAENPACNILLLHGLYDDNMINYTFLIKLLNELKFNVFFMELPYHFNRKPEDSAFSGEYFVSADLLRSRNAFTQSLYDIEASRKLINNINTLPCLLVGFSMGGCISFRYHILRDSFIGTFLINPVTDMLSLIWENPLLIRVRKDLEDHGFGKERVAEVFKILDPCENISFASNVDNIAIVYSLYDQIIGMEKNTIFIEKVKYAGLKKIFEYHAGHLNILRVPRLSNDIYDFFTNCFQIIQ</sequence>
<keyword evidence="2" id="KW-1185">Reference proteome</keyword>
<evidence type="ECO:0000313" key="1">
    <source>
        <dbReference type="EMBL" id="GAE88149.1"/>
    </source>
</evidence>